<reference evidence="1" key="1">
    <citation type="journal article" date="2019" name="bioRxiv">
        <title>The Genome of the Zebra Mussel, Dreissena polymorpha: A Resource for Invasive Species Research.</title>
        <authorList>
            <person name="McCartney M.A."/>
            <person name="Auch B."/>
            <person name="Kono T."/>
            <person name="Mallez S."/>
            <person name="Zhang Y."/>
            <person name="Obille A."/>
            <person name="Becker A."/>
            <person name="Abrahante J.E."/>
            <person name="Garbe J."/>
            <person name="Badalamenti J.P."/>
            <person name="Herman A."/>
            <person name="Mangelson H."/>
            <person name="Liachko I."/>
            <person name="Sullivan S."/>
            <person name="Sone E.D."/>
            <person name="Koren S."/>
            <person name="Silverstein K.A.T."/>
            <person name="Beckman K.B."/>
            <person name="Gohl D.M."/>
        </authorList>
    </citation>
    <scope>NUCLEOTIDE SEQUENCE</scope>
    <source>
        <strain evidence="1">Duluth1</strain>
        <tissue evidence="1">Whole animal</tissue>
    </source>
</reference>
<proteinExistence type="predicted"/>
<reference evidence="1" key="2">
    <citation type="submission" date="2020-11" db="EMBL/GenBank/DDBJ databases">
        <authorList>
            <person name="McCartney M.A."/>
            <person name="Auch B."/>
            <person name="Kono T."/>
            <person name="Mallez S."/>
            <person name="Becker A."/>
            <person name="Gohl D.M."/>
            <person name="Silverstein K.A.T."/>
            <person name="Koren S."/>
            <person name="Bechman K.B."/>
            <person name="Herman A."/>
            <person name="Abrahante J.E."/>
            <person name="Garbe J."/>
        </authorList>
    </citation>
    <scope>NUCLEOTIDE SEQUENCE</scope>
    <source>
        <strain evidence="1">Duluth1</strain>
        <tissue evidence="1">Whole animal</tissue>
    </source>
</reference>
<dbReference type="Proteomes" id="UP000828390">
    <property type="component" value="Unassembled WGS sequence"/>
</dbReference>
<dbReference type="EMBL" id="JAIWYP010000005">
    <property type="protein sequence ID" value="KAH3826917.1"/>
    <property type="molecule type" value="Genomic_DNA"/>
</dbReference>
<organism evidence="1 2">
    <name type="scientific">Dreissena polymorpha</name>
    <name type="common">Zebra mussel</name>
    <name type="synonym">Mytilus polymorpha</name>
    <dbReference type="NCBI Taxonomy" id="45954"/>
    <lineage>
        <taxon>Eukaryota</taxon>
        <taxon>Metazoa</taxon>
        <taxon>Spiralia</taxon>
        <taxon>Lophotrochozoa</taxon>
        <taxon>Mollusca</taxon>
        <taxon>Bivalvia</taxon>
        <taxon>Autobranchia</taxon>
        <taxon>Heteroconchia</taxon>
        <taxon>Euheterodonta</taxon>
        <taxon>Imparidentia</taxon>
        <taxon>Neoheterodontei</taxon>
        <taxon>Myida</taxon>
        <taxon>Dreissenoidea</taxon>
        <taxon>Dreissenidae</taxon>
        <taxon>Dreissena</taxon>
    </lineage>
</organism>
<evidence type="ECO:0000313" key="1">
    <source>
        <dbReference type="EMBL" id="KAH3826917.1"/>
    </source>
</evidence>
<accession>A0A9D4H205</accession>
<sequence>MFFKEQTEKARLKQILIQQQIKTQQALEKYLLLENEKKLRKIVLDTVTEQ</sequence>
<name>A0A9D4H205_DREPO</name>
<comment type="caution">
    <text evidence="1">The sequence shown here is derived from an EMBL/GenBank/DDBJ whole genome shotgun (WGS) entry which is preliminary data.</text>
</comment>
<protein>
    <submittedName>
        <fullName evidence="1">Uncharacterized protein</fullName>
    </submittedName>
</protein>
<dbReference type="AlphaFoldDB" id="A0A9D4H205"/>
<evidence type="ECO:0000313" key="2">
    <source>
        <dbReference type="Proteomes" id="UP000828390"/>
    </source>
</evidence>
<gene>
    <name evidence="1" type="ORF">DPMN_128844</name>
</gene>
<keyword evidence="2" id="KW-1185">Reference proteome</keyword>